<evidence type="ECO:0000313" key="2">
    <source>
        <dbReference type="EMBL" id="BAF18378.1"/>
    </source>
</evidence>
<dbReference type="KEGG" id="dosa:Os05g0586700"/>
<dbReference type="Proteomes" id="UP000000763">
    <property type="component" value="Chromosome 5"/>
</dbReference>
<evidence type="ECO:0000313" key="3">
    <source>
        <dbReference type="Proteomes" id="UP000000763"/>
    </source>
</evidence>
<reference evidence="3" key="2">
    <citation type="journal article" date="2008" name="Nucleic Acids Res.">
        <title>The rice annotation project database (RAP-DB): 2008 update.</title>
        <authorList>
            <consortium name="The rice annotation project (RAP)"/>
        </authorList>
    </citation>
    <scope>GENOME REANNOTATION</scope>
    <source>
        <strain evidence="3">cv. Nipponbare</strain>
    </source>
</reference>
<proteinExistence type="predicted"/>
<name>A0A0P0WQX1_ORYSJ</name>
<feature type="transmembrane region" description="Helical" evidence="1">
    <location>
        <begin position="131"/>
        <end position="149"/>
    </location>
</feature>
<organism evidence="2 3">
    <name type="scientific">Oryza sativa subsp. japonica</name>
    <name type="common">Rice</name>
    <dbReference type="NCBI Taxonomy" id="39947"/>
    <lineage>
        <taxon>Eukaryota</taxon>
        <taxon>Viridiplantae</taxon>
        <taxon>Streptophyta</taxon>
        <taxon>Embryophyta</taxon>
        <taxon>Tracheophyta</taxon>
        <taxon>Spermatophyta</taxon>
        <taxon>Magnoliopsida</taxon>
        <taxon>Liliopsida</taxon>
        <taxon>Poales</taxon>
        <taxon>Poaceae</taxon>
        <taxon>BOP clade</taxon>
        <taxon>Oryzoideae</taxon>
        <taxon>Oryzeae</taxon>
        <taxon>Oryzinae</taxon>
        <taxon>Oryza</taxon>
        <taxon>Oryza sativa</taxon>
    </lineage>
</organism>
<keyword evidence="1" id="KW-0812">Transmembrane</keyword>
<feature type="transmembrane region" description="Helical" evidence="1">
    <location>
        <begin position="169"/>
        <end position="186"/>
    </location>
</feature>
<sequence>MVKLATAREARMYGPALAVRRWEYINAGAYVFAALLLAVALAALSAGGGGGGGASRAALAVAAVALALVAAVNAHDLAAHLAGVDCRVGLVRYDAQLGLVELLVPALHVAGCVLAVVAMAFLLSQGERETHAANTLLAAALVWLLGSILNSCQVYERADGRAQLLQSSVQVPMLLGSLLFLVGAVVNRRRRPEPPVLVVSARSIRSSNLAAGVGMHDAMTKPCGLTVTQGRSWAWTMCVLGSVLWLVAAVFNMGKVFVMHQSDAPRLEKLRGGAQERLSRDREGRLPLNWEEAARSRRVALPAELR</sequence>
<dbReference type="Gramene" id="Os05t0586700-00">
    <property type="protein sequence ID" value="Os05t0586700-00"/>
    <property type="gene ID" value="Os05g0586700"/>
</dbReference>
<feature type="transmembrane region" description="Helical" evidence="1">
    <location>
        <begin position="102"/>
        <end position="124"/>
    </location>
</feature>
<feature type="transmembrane region" description="Helical" evidence="1">
    <location>
        <begin position="233"/>
        <end position="251"/>
    </location>
</feature>
<keyword evidence="1" id="KW-0472">Membrane</keyword>
<dbReference type="PANTHER" id="PTHR34967">
    <property type="entry name" value="OS02G0257200 PROTEIN"/>
    <property type="match status" value="1"/>
</dbReference>
<dbReference type="EMBL" id="AP008211">
    <property type="protein sequence ID" value="BAF18378.1"/>
    <property type="molecule type" value="Genomic_DNA"/>
</dbReference>
<dbReference type="PANTHER" id="PTHR34967:SF2">
    <property type="entry name" value="OS05G0586700 PROTEIN"/>
    <property type="match status" value="1"/>
</dbReference>
<dbReference type="OMA" id="GMHDAMT"/>
<dbReference type="AlphaFoldDB" id="A0A0P0WQX1"/>
<keyword evidence="1" id="KW-1133">Transmembrane helix</keyword>
<feature type="transmembrane region" description="Helical" evidence="1">
    <location>
        <begin position="58"/>
        <end position="82"/>
    </location>
</feature>
<accession>A0A0P0WQX1</accession>
<protein>
    <submittedName>
        <fullName evidence="2">Os05g0586700 protein</fullName>
    </submittedName>
</protein>
<evidence type="ECO:0000256" key="1">
    <source>
        <dbReference type="SAM" id="Phobius"/>
    </source>
</evidence>
<gene>
    <name evidence="2" type="ordered locus">Os05g0586700</name>
</gene>
<reference evidence="2 3" key="1">
    <citation type="journal article" date="2005" name="Nature">
        <title>The map-based sequence of the rice genome.</title>
        <authorList>
            <consortium name="International rice genome sequencing project (IRGSP)"/>
            <person name="Matsumoto T."/>
            <person name="Wu J."/>
            <person name="Kanamori H."/>
            <person name="Katayose Y."/>
            <person name="Fujisawa M."/>
            <person name="Namiki N."/>
            <person name="Mizuno H."/>
            <person name="Yamamoto K."/>
            <person name="Antonio B.A."/>
            <person name="Baba T."/>
            <person name="Sakata K."/>
            <person name="Nagamura Y."/>
            <person name="Aoki H."/>
            <person name="Arikawa K."/>
            <person name="Arita K."/>
            <person name="Bito T."/>
            <person name="Chiden Y."/>
            <person name="Fujitsuka N."/>
            <person name="Fukunaka R."/>
            <person name="Hamada M."/>
            <person name="Harada C."/>
            <person name="Hayashi A."/>
            <person name="Hijishita S."/>
            <person name="Honda M."/>
            <person name="Hosokawa S."/>
            <person name="Ichikawa Y."/>
            <person name="Idonuma A."/>
            <person name="Iijima M."/>
            <person name="Ikeda M."/>
            <person name="Ikeno M."/>
            <person name="Ito K."/>
            <person name="Ito S."/>
            <person name="Ito T."/>
            <person name="Ito Y."/>
            <person name="Ito Y."/>
            <person name="Iwabuchi A."/>
            <person name="Kamiya K."/>
            <person name="Karasawa W."/>
            <person name="Kurita K."/>
            <person name="Katagiri S."/>
            <person name="Kikuta A."/>
            <person name="Kobayashi H."/>
            <person name="Kobayashi N."/>
            <person name="Machita K."/>
            <person name="Maehara T."/>
            <person name="Masukawa M."/>
            <person name="Mizubayashi T."/>
            <person name="Mukai Y."/>
            <person name="Nagasaki H."/>
            <person name="Nagata Y."/>
            <person name="Naito S."/>
            <person name="Nakashima M."/>
            <person name="Nakama Y."/>
            <person name="Nakamichi Y."/>
            <person name="Nakamura M."/>
            <person name="Meguro A."/>
            <person name="Negishi M."/>
            <person name="Ohta I."/>
            <person name="Ohta T."/>
            <person name="Okamoto M."/>
            <person name="Ono N."/>
            <person name="Saji S."/>
            <person name="Sakaguchi M."/>
            <person name="Sakai K."/>
            <person name="Shibata M."/>
            <person name="Shimokawa T."/>
            <person name="Song J."/>
            <person name="Takazaki Y."/>
            <person name="Terasawa K."/>
            <person name="Tsugane M."/>
            <person name="Tsuji K."/>
            <person name="Ueda S."/>
            <person name="Waki K."/>
            <person name="Yamagata H."/>
            <person name="Yamamoto M."/>
            <person name="Yamamoto S."/>
            <person name="Yamane H."/>
            <person name="Yoshiki S."/>
            <person name="Yoshihara R."/>
            <person name="Yukawa K."/>
            <person name="Zhong H."/>
            <person name="Yano M."/>
            <person name="Yuan Q."/>
            <person name="Ouyang S."/>
            <person name="Liu J."/>
            <person name="Jones K.M."/>
            <person name="Gansberger K."/>
            <person name="Moffat K."/>
            <person name="Hill J."/>
            <person name="Bera J."/>
            <person name="Fadrosh D."/>
            <person name="Jin S."/>
            <person name="Johri S."/>
            <person name="Kim M."/>
            <person name="Overton L."/>
            <person name="Reardon M."/>
            <person name="Tsitrin T."/>
            <person name="Vuong H."/>
            <person name="Weaver B."/>
            <person name="Ciecko A."/>
            <person name="Tallon L."/>
            <person name="Jackson J."/>
            <person name="Pai G."/>
            <person name="Aken S.V."/>
            <person name="Utterback T."/>
            <person name="Reidmuller S."/>
            <person name="Feldblyum T."/>
            <person name="Hsiao J."/>
            <person name="Zismann V."/>
            <person name="Iobst S."/>
            <person name="de Vazeille A.R."/>
            <person name="Buell C.R."/>
            <person name="Ying K."/>
            <person name="Li Y."/>
            <person name="Lu T."/>
            <person name="Huang Y."/>
            <person name="Zhao Q."/>
            <person name="Feng Q."/>
            <person name="Zhang L."/>
            <person name="Zhu J."/>
            <person name="Weng Q."/>
            <person name="Mu J."/>
            <person name="Lu Y."/>
            <person name="Fan D."/>
            <person name="Liu Y."/>
            <person name="Guan J."/>
            <person name="Zhang Y."/>
            <person name="Yu S."/>
            <person name="Liu X."/>
            <person name="Zhang Y."/>
            <person name="Hong G."/>
            <person name="Han B."/>
            <person name="Choisne N."/>
            <person name="Demange N."/>
            <person name="Orjeda G."/>
            <person name="Samain S."/>
            <person name="Cattolico L."/>
            <person name="Pelletier E."/>
            <person name="Couloux A."/>
            <person name="Segurens B."/>
            <person name="Wincker P."/>
            <person name="D'Hont A."/>
            <person name="Scarpelli C."/>
            <person name="Weissenbach J."/>
            <person name="Salanoubat M."/>
            <person name="Quetier F."/>
            <person name="Yu Y."/>
            <person name="Kim H.R."/>
            <person name="Rambo T."/>
            <person name="Currie J."/>
            <person name="Collura K."/>
            <person name="Luo M."/>
            <person name="Yang T."/>
            <person name="Ammiraju J.S.S."/>
            <person name="Engler F."/>
            <person name="Soderlund C."/>
            <person name="Wing R.A."/>
            <person name="Palmer L.E."/>
            <person name="de la Bastide M."/>
            <person name="Spiegel L."/>
            <person name="Nascimento L."/>
            <person name="Zutavern T."/>
            <person name="O'Shaughnessy A."/>
            <person name="Dike S."/>
            <person name="Dedhia N."/>
            <person name="Preston R."/>
            <person name="Balija V."/>
            <person name="McCombie W.R."/>
            <person name="Chow T."/>
            <person name="Chen H."/>
            <person name="Chung M."/>
            <person name="Chen C."/>
            <person name="Shaw J."/>
            <person name="Wu H."/>
            <person name="Hsiao K."/>
            <person name="Chao Y."/>
            <person name="Chu M."/>
            <person name="Cheng C."/>
            <person name="Hour A."/>
            <person name="Lee P."/>
            <person name="Lin S."/>
            <person name="Lin Y."/>
            <person name="Liou J."/>
            <person name="Liu S."/>
            <person name="Hsing Y."/>
            <person name="Raghuvanshi S."/>
            <person name="Mohanty A."/>
            <person name="Bharti A.K."/>
            <person name="Gaur A."/>
            <person name="Gupta V."/>
            <person name="Kumar D."/>
            <person name="Ravi V."/>
            <person name="Vij S."/>
            <person name="Kapur A."/>
            <person name="Khurana P."/>
            <person name="Khurana P."/>
            <person name="Khurana J.P."/>
            <person name="Tyagi A.K."/>
            <person name="Gaikwad K."/>
            <person name="Singh A."/>
            <person name="Dalal V."/>
            <person name="Srivastava S."/>
            <person name="Dixit A."/>
            <person name="Pal A.K."/>
            <person name="Ghazi I.A."/>
            <person name="Yadav M."/>
            <person name="Pandit A."/>
            <person name="Bhargava A."/>
            <person name="Sureshbabu K."/>
            <person name="Batra K."/>
            <person name="Sharma T.R."/>
            <person name="Mohapatra T."/>
            <person name="Singh N.K."/>
            <person name="Messing J."/>
            <person name="Nelson A.B."/>
            <person name="Fuks G."/>
            <person name="Kavchok S."/>
            <person name="Keizer G."/>
            <person name="Linton E."/>
            <person name="Llaca V."/>
            <person name="Song R."/>
            <person name="Tanyolac B."/>
            <person name="Young S."/>
            <person name="Ho-Il K."/>
            <person name="Hahn J.H."/>
            <person name="Sangsakoo G."/>
            <person name="Vanavichit A."/>
            <person name="de Mattos Luiz.A.T."/>
            <person name="Zimmer P.D."/>
            <person name="Malone G."/>
            <person name="Dellagostin O."/>
            <person name="de Oliveira A.C."/>
            <person name="Bevan M."/>
            <person name="Bancroft I."/>
            <person name="Minx P."/>
            <person name="Cordum H."/>
            <person name="Wilson R."/>
            <person name="Cheng Z."/>
            <person name="Jin W."/>
            <person name="Jiang J."/>
            <person name="Leong S.A."/>
            <person name="Iwama H."/>
            <person name="Gojobori T."/>
            <person name="Itoh T."/>
            <person name="Niimura Y."/>
            <person name="Fujii Y."/>
            <person name="Habara T."/>
            <person name="Sakai H."/>
            <person name="Sato Y."/>
            <person name="Wilson G."/>
            <person name="Kumar K."/>
            <person name="McCouch S."/>
            <person name="Juretic N."/>
            <person name="Hoen D."/>
            <person name="Wright S."/>
            <person name="Bruskiewich R."/>
            <person name="Bureau T."/>
            <person name="Miyao A."/>
            <person name="Hirochika H."/>
            <person name="Nishikawa T."/>
            <person name="Kadowaki K."/>
            <person name="Sugiura M."/>
            <person name="Burr B."/>
            <person name="Sasaki T."/>
        </authorList>
    </citation>
    <scope>NUCLEOTIDE SEQUENCE [LARGE SCALE GENOMIC DNA]</scope>
    <source>
        <strain evidence="3">cv. Nipponbare</strain>
    </source>
</reference>
<feature type="transmembrane region" description="Helical" evidence="1">
    <location>
        <begin position="27"/>
        <end position="46"/>
    </location>
</feature>